<accession>A0ABX8QTS4</accession>
<evidence type="ECO:0000313" key="2">
    <source>
        <dbReference type="EMBL" id="QXJ22142.1"/>
    </source>
</evidence>
<dbReference type="Proteomes" id="UP001049518">
    <property type="component" value="Chromosome"/>
</dbReference>
<name>A0ABX8QTS4_9ACTN</name>
<keyword evidence="1" id="KW-0812">Transmembrane</keyword>
<reference evidence="2" key="1">
    <citation type="submission" date="2020-07" db="EMBL/GenBank/DDBJ databases">
        <authorList>
            <person name="Tarantini F.S."/>
            <person name="Hong K.W."/>
            <person name="Chan K.G."/>
        </authorList>
    </citation>
    <scope>NUCLEOTIDE SEQUENCE</scope>
    <source>
        <strain evidence="2">32-07</strain>
    </source>
</reference>
<evidence type="ECO:0000256" key="1">
    <source>
        <dbReference type="SAM" id="Phobius"/>
    </source>
</evidence>
<keyword evidence="1" id="KW-0472">Membrane</keyword>
<proteinExistence type="predicted"/>
<dbReference type="EMBL" id="CP059572">
    <property type="protein sequence ID" value="QXJ22142.1"/>
    <property type="molecule type" value="Genomic_DNA"/>
</dbReference>
<gene>
    <name evidence="2" type="ORF">AGRA3207_003095</name>
</gene>
<sequence length="59" mass="6470">MDLVLTFLVGSIARTDALLLESRQVIGLAAAALLAMLAAHVGWHGTDRLITWRQRPDED</sequence>
<protein>
    <submittedName>
        <fullName evidence="2">Uncharacterized protein</fullName>
    </submittedName>
</protein>
<organism evidence="2 3">
    <name type="scientific">Actinomadura graeca</name>
    <dbReference type="NCBI Taxonomy" id="2750812"/>
    <lineage>
        <taxon>Bacteria</taxon>
        <taxon>Bacillati</taxon>
        <taxon>Actinomycetota</taxon>
        <taxon>Actinomycetes</taxon>
        <taxon>Streptosporangiales</taxon>
        <taxon>Thermomonosporaceae</taxon>
        <taxon>Actinomadura</taxon>
    </lineage>
</organism>
<feature type="transmembrane region" description="Helical" evidence="1">
    <location>
        <begin position="25"/>
        <end position="43"/>
    </location>
</feature>
<keyword evidence="3" id="KW-1185">Reference proteome</keyword>
<keyword evidence="1" id="KW-1133">Transmembrane helix</keyword>
<dbReference type="RefSeq" id="WP_231335341.1">
    <property type="nucleotide sequence ID" value="NZ_CP059572.1"/>
</dbReference>
<evidence type="ECO:0000313" key="3">
    <source>
        <dbReference type="Proteomes" id="UP001049518"/>
    </source>
</evidence>